<feature type="transmembrane region" description="Helical" evidence="8">
    <location>
        <begin position="20"/>
        <end position="39"/>
    </location>
</feature>
<comment type="subcellular location">
    <subcellularLocation>
        <location evidence="1 8">Cell membrane</location>
        <topology evidence="1 8">Multi-pass membrane protein</topology>
    </subcellularLocation>
</comment>
<dbReference type="PRINTS" id="PR00164">
    <property type="entry name" value="ABC2TRNSPORT"/>
</dbReference>
<feature type="transmembrane region" description="Helical" evidence="8">
    <location>
        <begin position="283"/>
        <end position="302"/>
    </location>
</feature>
<name>L1N3F7_9BACT</name>
<feature type="transmembrane region" description="Helical" evidence="8">
    <location>
        <begin position="338"/>
        <end position="358"/>
    </location>
</feature>
<dbReference type="RefSeq" id="WP_009163378.1">
    <property type="nucleotide sequence ID" value="NZ_KB291019.1"/>
</dbReference>
<evidence type="ECO:0000256" key="3">
    <source>
        <dbReference type="ARBA" id="ARBA00022448"/>
    </source>
</evidence>
<dbReference type="EMBL" id="AMEP01000132">
    <property type="protein sequence ID" value="EKX97857.1"/>
    <property type="molecule type" value="Genomic_DNA"/>
</dbReference>
<dbReference type="Pfam" id="PF12698">
    <property type="entry name" value="ABC2_membrane_3"/>
    <property type="match status" value="1"/>
</dbReference>
<feature type="domain" description="ABC transmembrane type-2" evidence="9">
    <location>
        <begin position="137"/>
        <end position="363"/>
    </location>
</feature>
<evidence type="ECO:0000256" key="7">
    <source>
        <dbReference type="ARBA" id="ARBA00023136"/>
    </source>
</evidence>
<dbReference type="GO" id="GO:0140359">
    <property type="term" value="F:ABC-type transporter activity"/>
    <property type="evidence" value="ECO:0007669"/>
    <property type="project" value="InterPro"/>
</dbReference>
<evidence type="ECO:0000313" key="10">
    <source>
        <dbReference type="EMBL" id="EKX97857.1"/>
    </source>
</evidence>
<feature type="transmembrane region" description="Helical" evidence="8">
    <location>
        <begin position="172"/>
        <end position="194"/>
    </location>
</feature>
<evidence type="ECO:0000256" key="6">
    <source>
        <dbReference type="ARBA" id="ARBA00022989"/>
    </source>
</evidence>
<dbReference type="InterPro" id="IPR000412">
    <property type="entry name" value="ABC_2_transport"/>
</dbReference>
<dbReference type="STRING" id="1127699.HMPREF9151_02069"/>
<dbReference type="PANTHER" id="PTHR30294">
    <property type="entry name" value="MEMBRANE COMPONENT OF ABC TRANSPORTER YHHJ-RELATED"/>
    <property type="match status" value="1"/>
</dbReference>
<dbReference type="HOGENOM" id="CLU_039483_8_3_10"/>
<dbReference type="PANTHER" id="PTHR30294:SF29">
    <property type="entry name" value="MULTIDRUG ABC TRANSPORTER PERMEASE YBHS-RELATED"/>
    <property type="match status" value="1"/>
</dbReference>
<keyword evidence="5 8" id="KW-0812">Transmembrane</keyword>
<evidence type="ECO:0000259" key="9">
    <source>
        <dbReference type="PROSITE" id="PS51012"/>
    </source>
</evidence>
<dbReference type="Proteomes" id="UP000010433">
    <property type="component" value="Unassembled WGS sequence"/>
</dbReference>
<accession>L1N3F7</accession>
<keyword evidence="6 8" id="KW-1133">Transmembrane helix</keyword>
<dbReference type="Gene3D" id="3.40.1710.10">
    <property type="entry name" value="abc type-2 transporter like domain"/>
    <property type="match status" value="1"/>
</dbReference>
<dbReference type="InterPro" id="IPR047817">
    <property type="entry name" value="ABC2_TM_bact-type"/>
</dbReference>
<feature type="transmembrane region" description="Helical" evidence="8">
    <location>
        <begin position="221"/>
        <end position="245"/>
    </location>
</feature>
<dbReference type="PROSITE" id="PS51012">
    <property type="entry name" value="ABC_TM2"/>
    <property type="match status" value="1"/>
</dbReference>
<keyword evidence="11" id="KW-1185">Reference proteome</keyword>
<gene>
    <name evidence="10" type="ORF">HMPREF9151_02069</name>
</gene>
<evidence type="ECO:0000256" key="4">
    <source>
        <dbReference type="ARBA" id="ARBA00022475"/>
    </source>
</evidence>
<dbReference type="InterPro" id="IPR051449">
    <property type="entry name" value="ABC-2_transporter_component"/>
</dbReference>
<dbReference type="PATRIC" id="fig|1127699.3.peg.1890"/>
<evidence type="ECO:0000313" key="11">
    <source>
        <dbReference type="Proteomes" id="UP000010433"/>
    </source>
</evidence>
<keyword evidence="3 8" id="KW-0813">Transport</keyword>
<sequence length="364" mass="40564">MILKYLIQKEWTQIRRNNFVKLLIVMYPVVIMCVAPWITDMGVRNIYVSVVDNDRSSLSSRLVGKIESSTYFKFQGLVPSYAQALKAVERGKTDIVMVIPQQYERDIVCGKAPRVLIAANSVNGTKGGMGTAYLSNIVTMASVEGRSLPSPSLQQITTLRLYNQSESYKVNMIPALIAMVMIMICGFLPALNIVGEKEAGTIEQINVTPVSKTQFIVAKLIPYWCVALIDFTICLLLAWLVYGVVSVGHVGLLYLFAILLAMVFSSIGLIISNYSDSLQQAMLVMWFIMVCMMLLSGLFTPVRSMPDWAQTITYINPVRYYIEVARTVFIRGTGLSGVIFQLVMLTSMASVMASWAVWSYKKNG</sequence>
<reference evidence="10 11" key="1">
    <citation type="submission" date="2012-05" db="EMBL/GenBank/DDBJ databases">
        <authorList>
            <person name="Weinstock G."/>
            <person name="Sodergren E."/>
            <person name="Lobos E.A."/>
            <person name="Fulton L."/>
            <person name="Fulton R."/>
            <person name="Courtney L."/>
            <person name="Fronick C."/>
            <person name="O'Laughlin M."/>
            <person name="Godfrey J."/>
            <person name="Wilson R.M."/>
            <person name="Miner T."/>
            <person name="Farmer C."/>
            <person name="Delehaunty K."/>
            <person name="Cordes M."/>
            <person name="Minx P."/>
            <person name="Tomlinson C."/>
            <person name="Chen J."/>
            <person name="Wollam A."/>
            <person name="Pepin K.H."/>
            <person name="Bhonagiri V."/>
            <person name="Zhang X."/>
            <person name="Suruliraj S."/>
            <person name="Warren W."/>
            <person name="Mitreva M."/>
            <person name="Mardis E.R."/>
            <person name="Wilson R.K."/>
        </authorList>
    </citation>
    <scope>NUCLEOTIDE SEQUENCE [LARGE SCALE GENOMIC DNA]</scope>
    <source>
        <strain evidence="10 11">F0055</strain>
    </source>
</reference>
<dbReference type="InterPro" id="IPR013525">
    <property type="entry name" value="ABC2_TM"/>
</dbReference>
<evidence type="ECO:0000256" key="8">
    <source>
        <dbReference type="RuleBase" id="RU361157"/>
    </source>
</evidence>
<protein>
    <recommendedName>
        <fullName evidence="8">Transport permease protein</fullName>
    </recommendedName>
</protein>
<organism evidence="10 11">
    <name type="scientific">Hoylesella saccharolytica F0055</name>
    <dbReference type="NCBI Taxonomy" id="1127699"/>
    <lineage>
        <taxon>Bacteria</taxon>
        <taxon>Pseudomonadati</taxon>
        <taxon>Bacteroidota</taxon>
        <taxon>Bacteroidia</taxon>
        <taxon>Bacteroidales</taxon>
        <taxon>Prevotellaceae</taxon>
        <taxon>Hoylesella</taxon>
    </lineage>
</organism>
<keyword evidence="4 8" id="KW-1003">Cell membrane</keyword>
<keyword evidence="7 8" id="KW-0472">Membrane</keyword>
<comment type="similarity">
    <text evidence="2 8">Belongs to the ABC-2 integral membrane protein family.</text>
</comment>
<proteinExistence type="inferred from homology"/>
<evidence type="ECO:0000256" key="2">
    <source>
        <dbReference type="ARBA" id="ARBA00007783"/>
    </source>
</evidence>
<evidence type="ECO:0000256" key="1">
    <source>
        <dbReference type="ARBA" id="ARBA00004651"/>
    </source>
</evidence>
<evidence type="ECO:0000256" key="5">
    <source>
        <dbReference type="ARBA" id="ARBA00022692"/>
    </source>
</evidence>
<comment type="caution">
    <text evidence="10">The sequence shown here is derived from an EMBL/GenBank/DDBJ whole genome shotgun (WGS) entry which is preliminary data.</text>
</comment>
<dbReference type="AlphaFoldDB" id="L1N3F7"/>
<feature type="transmembrane region" description="Helical" evidence="8">
    <location>
        <begin position="251"/>
        <end position="271"/>
    </location>
</feature>
<dbReference type="GO" id="GO:0043190">
    <property type="term" value="C:ATP-binding cassette (ABC) transporter complex"/>
    <property type="evidence" value="ECO:0007669"/>
    <property type="project" value="InterPro"/>
</dbReference>